<dbReference type="PANTHER" id="PTHR10110:SF86">
    <property type="entry name" value="SODIUM_HYDROGEN EXCHANGER 7"/>
    <property type="match status" value="1"/>
</dbReference>
<feature type="transmembrane region" description="Helical" evidence="10">
    <location>
        <begin position="6"/>
        <end position="25"/>
    </location>
</feature>
<sequence length="530" mass="56675">MSSVFAVKLILLSLIAVIGLELLAVRLRLPPAAALLVGGIAIAFAPGLPIVNLDPELVLVIFLPPLLMQGAYLSVLDDFKRNLTGITLLSVGAVAFTTFVVGLALHLVLPALTLPACFALGAIVSPPDAVAAKAILERVALPRRLMVLLEGESLLNDAAGLILYRFAVAATLTGAFSLPHALGSFALLGVGGIAIGIAIGLMVIALLRRLQSPYHVIIATTVAAWVCYLAGDAINVSGVLATVTYGMVLGWHQHELVSASVRIQGTAFWQVVVFLFEALAFILIGLSLRGVVLRLGGADAVLLSFAPAIVTVVSAVVLSRFVWIFATDGLEALARRLFARAHTIFDWRGATIKSWAGMRGVVTLTTALALPESMPGRDLILVASFCVILVTVLIQGTTLGSMIAWLKPIADTRSNTQHLSEPQAWARLEAAQYSAVRAIAFDKNGTLVHPRLFEQYQYRARVSAEHKDAPEVPPGVRYSHYDAVLTAIAAGRLELLRMYRSGLLHDELMHMLERDLDLQEVTALHGRDGG</sequence>
<feature type="transmembrane region" description="Helical" evidence="10">
    <location>
        <begin position="267"/>
        <end position="288"/>
    </location>
</feature>
<dbReference type="GO" id="GO:0051453">
    <property type="term" value="P:regulation of intracellular pH"/>
    <property type="evidence" value="ECO:0007669"/>
    <property type="project" value="TreeGrafter"/>
</dbReference>
<dbReference type="Pfam" id="PF00999">
    <property type="entry name" value="Na_H_Exchanger"/>
    <property type="match status" value="1"/>
</dbReference>
<dbReference type="Gene3D" id="6.10.140.1330">
    <property type="match status" value="1"/>
</dbReference>
<dbReference type="GO" id="GO:0015385">
    <property type="term" value="F:sodium:proton antiporter activity"/>
    <property type="evidence" value="ECO:0007669"/>
    <property type="project" value="InterPro"/>
</dbReference>
<feature type="transmembrane region" description="Helical" evidence="10">
    <location>
        <begin position="57"/>
        <end position="76"/>
    </location>
</feature>
<evidence type="ECO:0000259" key="11">
    <source>
        <dbReference type="Pfam" id="PF00999"/>
    </source>
</evidence>
<evidence type="ECO:0000256" key="7">
    <source>
        <dbReference type="ARBA" id="ARBA00023065"/>
    </source>
</evidence>
<name>A0AAW3P972_9BURK</name>
<evidence type="ECO:0000256" key="8">
    <source>
        <dbReference type="ARBA" id="ARBA00023136"/>
    </source>
</evidence>
<evidence type="ECO:0000256" key="2">
    <source>
        <dbReference type="ARBA" id="ARBA00022448"/>
    </source>
</evidence>
<keyword evidence="2" id="KW-0813">Transport</keyword>
<organism evidence="12 13">
    <name type="scientific">Burkholderia diffusa</name>
    <dbReference type="NCBI Taxonomy" id="488732"/>
    <lineage>
        <taxon>Bacteria</taxon>
        <taxon>Pseudomonadati</taxon>
        <taxon>Pseudomonadota</taxon>
        <taxon>Betaproteobacteria</taxon>
        <taxon>Burkholderiales</taxon>
        <taxon>Burkholderiaceae</taxon>
        <taxon>Burkholderia</taxon>
        <taxon>Burkholderia cepacia complex</taxon>
    </lineage>
</organism>
<evidence type="ECO:0000256" key="5">
    <source>
        <dbReference type="ARBA" id="ARBA00022989"/>
    </source>
</evidence>
<evidence type="ECO:0000313" key="13">
    <source>
        <dbReference type="Proteomes" id="UP000063236"/>
    </source>
</evidence>
<keyword evidence="9" id="KW-0739">Sodium transport</keyword>
<protein>
    <submittedName>
        <fullName evidence="12">Sodium:proton antiporter</fullName>
    </submittedName>
</protein>
<reference evidence="12 13" key="1">
    <citation type="submission" date="2015-11" db="EMBL/GenBank/DDBJ databases">
        <title>Expanding the genomic diversity of Burkholderia species for the development of highly accurate diagnostics.</title>
        <authorList>
            <person name="Sahl J."/>
            <person name="Keim P."/>
            <person name="Wagner D."/>
        </authorList>
    </citation>
    <scope>NUCLEOTIDE SEQUENCE [LARGE SCALE GENOMIC DNA]</scope>
    <source>
        <strain evidence="12 13">MSMB378WGS</strain>
    </source>
</reference>
<comment type="subcellular location">
    <subcellularLocation>
        <location evidence="1">Cell membrane</location>
        <topology evidence="1">Multi-pass membrane protein</topology>
    </subcellularLocation>
</comment>
<proteinExistence type="predicted"/>
<dbReference type="GO" id="GO:0005886">
    <property type="term" value="C:plasma membrane"/>
    <property type="evidence" value="ECO:0007669"/>
    <property type="project" value="UniProtKB-SubCell"/>
</dbReference>
<dbReference type="GO" id="GO:0098719">
    <property type="term" value="P:sodium ion import across plasma membrane"/>
    <property type="evidence" value="ECO:0007669"/>
    <property type="project" value="TreeGrafter"/>
</dbReference>
<feature type="transmembrane region" description="Helical" evidence="10">
    <location>
        <begin position="83"/>
        <end position="105"/>
    </location>
</feature>
<feature type="transmembrane region" description="Helical" evidence="10">
    <location>
        <begin position="300"/>
        <end position="326"/>
    </location>
</feature>
<evidence type="ECO:0000313" key="12">
    <source>
        <dbReference type="EMBL" id="KWF46711.1"/>
    </source>
</evidence>
<keyword evidence="5 10" id="KW-1133">Transmembrane helix</keyword>
<feature type="transmembrane region" description="Helical" evidence="10">
    <location>
        <begin position="184"/>
        <end position="207"/>
    </location>
</feature>
<keyword evidence="6" id="KW-0915">Sodium</keyword>
<feature type="transmembrane region" description="Helical" evidence="10">
    <location>
        <begin position="32"/>
        <end position="51"/>
    </location>
</feature>
<dbReference type="InterPro" id="IPR018422">
    <property type="entry name" value="Cation/H_exchanger_CPA1"/>
</dbReference>
<dbReference type="RefSeq" id="WP_060188632.1">
    <property type="nucleotide sequence ID" value="NZ_LPJS01000026.1"/>
</dbReference>
<evidence type="ECO:0000256" key="1">
    <source>
        <dbReference type="ARBA" id="ARBA00004651"/>
    </source>
</evidence>
<keyword evidence="4 10" id="KW-0812">Transmembrane</keyword>
<accession>A0AAW3P972</accession>
<evidence type="ECO:0000256" key="9">
    <source>
        <dbReference type="ARBA" id="ARBA00023201"/>
    </source>
</evidence>
<keyword evidence="3" id="KW-1003">Cell membrane</keyword>
<dbReference type="AlphaFoldDB" id="A0AAW3P972"/>
<comment type="caution">
    <text evidence="12">The sequence shown here is derived from an EMBL/GenBank/DDBJ whole genome shotgun (WGS) entry which is preliminary data.</text>
</comment>
<feature type="transmembrane region" description="Helical" evidence="10">
    <location>
        <begin position="379"/>
        <end position="406"/>
    </location>
</feature>
<keyword evidence="8 10" id="KW-0472">Membrane</keyword>
<dbReference type="EMBL" id="LPJV01000059">
    <property type="protein sequence ID" value="KWF46711.1"/>
    <property type="molecule type" value="Genomic_DNA"/>
</dbReference>
<feature type="domain" description="Cation/H+ exchanger transmembrane" evidence="11">
    <location>
        <begin position="15"/>
        <end position="404"/>
    </location>
</feature>
<evidence type="ECO:0000256" key="10">
    <source>
        <dbReference type="SAM" id="Phobius"/>
    </source>
</evidence>
<evidence type="ECO:0000256" key="3">
    <source>
        <dbReference type="ARBA" id="ARBA00022475"/>
    </source>
</evidence>
<evidence type="ECO:0000256" key="4">
    <source>
        <dbReference type="ARBA" id="ARBA00022692"/>
    </source>
</evidence>
<dbReference type="InterPro" id="IPR006153">
    <property type="entry name" value="Cation/H_exchanger_TM"/>
</dbReference>
<evidence type="ECO:0000256" key="6">
    <source>
        <dbReference type="ARBA" id="ARBA00023053"/>
    </source>
</evidence>
<dbReference type="Proteomes" id="UP000063236">
    <property type="component" value="Unassembled WGS sequence"/>
</dbReference>
<dbReference type="PANTHER" id="PTHR10110">
    <property type="entry name" value="SODIUM/HYDROGEN EXCHANGER"/>
    <property type="match status" value="1"/>
</dbReference>
<dbReference type="GO" id="GO:0015386">
    <property type="term" value="F:potassium:proton antiporter activity"/>
    <property type="evidence" value="ECO:0007669"/>
    <property type="project" value="TreeGrafter"/>
</dbReference>
<gene>
    <name evidence="12" type="ORF">WL88_25710</name>
</gene>
<keyword evidence="7" id="KW-0406">Ion transport</keyword>
<feature type="transmembrane region" description="Helical" evidence="10">
    <location>
        <begin position="214"/>
        <end position="247"/>
    </location>
</feature>